<organism evidence="5 6">
    <name type="scientific">Sulfidibacter corallicola</name>
    <dbReference type="NCBI Taxonomy" id="2818388"/>
    <lineage>
        <taxon>Bacteria</taxon>
        <taxon>Pseudomonadati</taxon>
        <taxon>Acidobacteriota</taxon>
        <taxon>Holophagae</taxon>
        <taxon>Acanthopleuribacterales</taxon>
        <taxon>Acanthopleuribacteraceae</taxon>
        <taxon>Sulfidibacter</taxon>
    </lineage>
</organism>
<feature type="region of interest" description="Disordered" evidence="2">
    <location>
        <begin position="1"/>
        <end position="20"/>
    </location>
</feature>
<dbReference type="InterPro" id="IPR056823">
    <property type="entry name" value="TEN-like_YD-shell"/>
</dbReference>
<dbReference type="NCBIfam" id="TIGR03696">
    <property type="entry name" value="Rhs_assc_core"/>
    <property type="match status" value="1"/>
</dbReference>
<dbReference type="KEGG" id="scor:J3U87_28220"/>
<dbReference type="InterPro" id="IPR045351">
    <property type="entry name" value="DUF6531"/>
</dbReference>
<dbReference type="PANTHER" id="PTHR32305">
    <property type="match status" value="1"/>
</dbReference>
<accession>A0A8A4TIW4</accession>
<keyword evidence="1" id="KW-0677">Repeat</keyword>
<dbReference type="InterPro" id="IPR031325">
    <property type="entry name" value="RHS_repeat"/>
</dbReference>
<feature type="domain" description="DUF6531" evidence="3">
    <location>
        <begin position="331"/>
        <end position="403"/>
    </location>
</feature>
<dbReference type="Pfam" id="PF20148">
    <property type="entry name" value="DUF6531"/>
    <property type="match status" value="1"/>
</dbReference>
<feature type="compositionally biased region" description="Low complexity" evidence="2">
    <location>
        <begin position="1498"/>
        <end position="1507"/>
    </location>
</feature>
<dbReference type="RefSeq" id="WP_237379122.1">
    <property type="nucleotide sequence ID" value="NZ_CP071793.1"/>
</dbReference>
<dbReference type="Gene3D" id="2.180.10.10">
    <property type="entry name" value="RHS repeat-associated core"/>
    <property type="match status" value="3"/>
</dbReference>
<protein>
    <submittedName>
        <fullName evidence="5">PAAR domain-containing protein</fullName>
    </submittedName>
</protein>
<keyword evidence="6" id="KW-1185">Reference proteome</keyword>
<dbReference type="EMBL" id="CP071793">
    <property type="protein sequence ID" value="QTD49490.1"/>
    <property type="molecule type" value="Genomic_DNA"/>
</dbReference>
<dbReference type="Gene3D" id="2.60.200.60">
    <property type="match status" value="1"/>
</dbReference>
<dbReference type="Pfam" id="PF25023">
    <property type="entry name" value="TEN_YD-shell"/>
    <property type="match status" value="2"/>
</dbReference>
<proteinExistence type="predicted"/>
<dbReference type="Pfam" id="PF05593">
    <property type="entry name" value="RHS_repeat"/>
    <property type="match status" value="1"/>
</dbReference>
<dbReference type="NCBIfam" id="TIGR01643">
    <property type="entry name" value="YD_repeat_2x"/>
    <property type="match status" value="10"/>
</dbReference>
<dbReference type="Pfam" id="PF05488">
    <property type="entry name" value="PAAR_motif"/>
    <property type="match status" value="1"/>
</dbReference>
<dbReference type="Proteomes" id="UP000663929">
    <property type="component" value="Chromosome"/>
</dbReference>
<dbReference type="CDD" id="cd14740">
    <property type="entry name" value="PAAR_4"/>
    <property type="match status" value="1"/>
</dbReference>
<feature type="region of interest" description="Disordered" evidence="2">
    <location>
        <begin position="1478"/>
        <end position="1515"/>
    </location>
</feature>
<feature type="compositionally biased region" description="Basic and acidic residues" evidence="2">
    <location>
        <begin position="313"/>
        <end position="326"/>
    </location>
</feature>
<evidence type="ECO:0000259" key="4">
    <source>
        <dbReference type="Pfam" id="PF25023"/>
    </source>
</evidence>
<gene>
    <name evidence="5" type="ORF">J3U87_28220</name>
</gene>
<dbReference type="InterPro" id="IPR050708">
    <property type="entry name" value="T6SS_VgrG/RHS"/>
</dbReference>
<evidence type="ECO:0000313" key="5">
    <source>
        <dbReference type="EMBL" id="QTD49490.1"/>
    </source>
</evidence>
<feature type="domain" description="Teneurin-like YD-shell" evidence="4">
    <location>
        <begin position="600"/>
        <end position="773"/>
    </location>
</feature>
<name>A0A8A4TIW4_SULCO</name>
<dbReference type="PANTHER" id="PTHR32305:SF15">
    <property type="entry name" value="PROTEIN RHSA-RELATED"/>
    <property type="match status" value="1"/>
</dbReference>
<feature type="region of interest" description="Disordered" evidence="2">
    <location>
        <begin position="303"/>
        <end position="327"/>
    </location>
</feature>
<feature type="domain" description="Teneurin-like YD-shell" evidence="4">
    <location>
        <begin position="1057"/>
        <end position="1305"/>
    </location>
</feature>
<evidence type="ECO:0000256" key="1">
    <source>
        <dbReference type="ARBA" id="ARBA00022737"/>
    </source>
</evidence>
<dbReference type="InterPro" id="IPR008727">
    <property type="entry name" value="PAAR_motif"/>
</dbReference>
<evidence type="ECO:0000259" key="3">
    <source>
        <dbReference type="Pfam" id="PF20148"/>
    </source>
</evidence>
<sequence length="1515" mass="167872">MSNFQKRHPRPASAQMPNRPTNALHKVADGINTVVGAPARVMDKVNLGFAQATNVIANALPKFPAATFGNMALGLPHAHILHPPSGPFPIPPIPLPPLGPIMLGNCVQVLINGKPAARAGDIGIGPTCCGLPPFYEIFTGSSNVFIGGSRAARVTDVTMHCTFLPAGGAQRAAKAAQAASKMAKMAQIAKTVFAVAQTGIMVGGFAAQGLSAMGDAIESVEADNSAMADALALSAAMGAAQLANDAAAMAASLLMGKDLCVLPVNPGMILDGSPNVLIGGFPMPSWMDIAKGLLKLVKGLRNRRNRRNGNRPSEGDNGRPARDRNDTCTNGCPISMVNGEELLGLTDFDIDGPLPFRWQRTYRTSHNRDLSLGHGWTYPGCERMRIDEHDIVYFNEEGRNIFFPKLVSVGDSAFHASEKTELIWESEKRLRLKRRGTHDKIFELSDQSGYWLVSEYVDPHHNRITFERDDQDRLAHVSNNMGRGFRVMYDDAGRMEHLVPEGDAYEDMAPAFVTYGYSPEGDLVEVRNRLDRGERYGYRNHVITERVLASGFRFQFEWDRYDIYGRCLRNWGDDGFYDYRFAWYPEENRSESTDGRGVRVSYNYNDFGQLTRHTDGNGHTSYFFYNENGDLREKVGPGIQREVYEYDSRGNCTQFTNAGGQVFRMSYDGEDRPVDFTDPGGNTWTRTYNDRGSVEEIVDPSGNATRFEVNAQGLPTQMTMAGGGSVTLGWNPRGDLIWKKESSGRKVAYRHDADGNVTHVIRPDGAQLVYEYNGLGQPVSLIDGGKQRHRFSYGPLGAMTAYTDPGGKTTRQIFNRLGLLTSMVLPGGATRGFTYDAETNLTAVVNEKGEKTSFTFDGEGRILRQTGFDGSVQEFIRDAHGFVTEHRFGEQRWVRYVRDPMGRVLKKIGTVRSGRQVQEATYGYDPAGRMVRATNGHQSLTFDYDALGNLICERSDDGELRHEYDTTGKRTATVFPSGDRLDQRHGEDGLSAGMDWNGQGLVDFVRDGLGRVNGHRLANGLEVGLAFDPMDRLKNYQVRRQDHPERSGDPLVLDRYYQYDHSGKLSQVQDSRHGLSLFRYDPHGKLESVEGFLGELFHYDPAGNLMGSGQAPPETEATGNRLAGFEGFRFAYDACGNLVERAATDHSVTFEYNGFNHLTRSIRDGRETHYHYDALGRRIAKVSEDRSVRFVWDGDLMVQETVEGASPTTYLYEPGSFRPLARAVAGEIQYYHNDHRGLPREMTGPEGTIIWSGSHGVYGALRDEDVTEASQPLRLPGQYFDEETGLHYNRHRYYDPECGRYTQPDPIGLRGGMNPYQYTEDPVREIDPLGLASLPCRNLNASTWADFRAKTKGWFTKAMSLANPSHPIKDAAAGWRVYQDTRNRPEMPVMGRLPDVGAHMAAHPAGYQHLNSNPWTIRVNDAWIMGGVDDGKTFRVVSNLHDPETRVRRDRTTGAIVGDSVTHRELTMLDNFGYTFHPDRSDPTGGTGWLVPPGGTPPAGAGPATATPNPPRPTS</sequence>
<feature type="compositionally biased region" description="Basic residues" evidence="2">
    <location>
        <begin position="1"/>
        <end position="10"/>
    </location>
</feature>
<evidence type="ECO:0000313" key="6">
    <source>
        <dbReference type="Proteomes" id="UP000663929"/>
    </source>
</evidence>
<dbReference type="InterPro" id="IPR006530">
    <property type="entry name" value="YD"/>
</dbReference>
<dbReference type="PRINTS" id="PR00394">
    <property type="entry name" value="RHSPROTEIN"/>
</dbReference>
<evidence type="ECO:0000256" key="2">
    <source>
        <dbReference type="SAM" id="MobiDB-lite"/>
    </source>
</evidence>
<dbReference type="InterPro" id="IPR022385">
    <property type="entry name" value="Rhs_assc_core"/>
</dbReference>
<reference evidence="5" key="1">
    <citation type="submission" date="2021-03" db="EMBL/GenBank/DDBJ databases">
        <title>Acanthopleuribacteraceae sp. M133.</title>
        <authorList>
            <person name="Wang G."/>
        </authorList>
    </citation>
    <scope>NUCLEOTIDE SEQUENCE</scope>
    <source>
        <strain evidence="5">M133</strain>
    </source>
</reference>